<dbReference type="STRING" id="888268.A0A1E5V9E2"/>
<dbReference type="PANTHER" id="PTHR32141">
    <property type="match status" value="1"/>
</dbReference>
<name>A0A1E5V9E2_9POAL</name>
<keyword evidence="4" id="KW-1185">Reference proteome</keyword>
<evidence type="ECO:0000313" key="4">
    <source>
        <dbReference type="Proteomes" id="UP000095767"/>
    </source>
</evidence>
<protein>
    <recommendedName>
        <fullName evidence="2">F-box/LRR-repeat protein 15/At3g58940/PEG3-like LRR domain-containing protein</fullName>
    </recommendedName>
</protein>
<dbReference type="InterPro" id="IPR055302">
    <property type="entry name" value="F-box_dom-containing"/>
</dbReference>
<organism evidence="3 4">
    <name type="scientific">Dichanthelium oligosanthes</name>
    <dbReference type="NCBI Taxonomy" id="888268"/>
    <lineage>
        <taxon>Eukaryota</taxon>
        <taxon>Viridiplantae</taxon>
        <taxon>Streptophyta</taxon>
        <taxon>Embryophyta</taxon>
        <taxon>Tracheophyta</taxon>
        <taxon>Spermatophyta</taxon>
        <taxon>Magnoliopsida</taxon>
        <taxon>Liliopsida</taxon>
        <taxon>Poales</taxon>
        <taxon>Poaceae</taxon>
        <taxon>PACMAD clade</taxon>
        <taxon>Panicoideae</taxon>
        <taxon>Panicodae</taxon>
        <taxon>Paniceae</taxon>
        <taxon>Dichantheliinae</taxon>
        <taxon>Dichanthelium</taxon>
    </lineage>
</organism>
<accession>A0A1E5V9E2</accession>
<evidence type="ECO:0000259" key="2">
    <source>
        <dbReference type="Pfam" id="PF24758"/>
    </source>
</evidence>
<comment type="caution">
    <text evidence="3">The sequence shown here is derived from an EMBL/GenBank/DDBJ whole genome shotgun (WGS) entry which is preliminary data.</text>
</comment>
<dbReference type="OrthoDB" id="685487at2759"/>
<proteinExistence type="predicted"/>
<evidence type="ECO:0000256" key="1">
    <source>
        <dbReference type="SAM" id="MobiDB-lite"/>
    </source>
</evidence>
<feature type="region of interest" description="Disordered" evidence="1">
    <location>
        <begin position="1"/>
        <end position="22"/>
    </location>
</feature>
<dbReference type="Pfam" id="PF24758">
    <property type="entry name" value="LRR_At5g56370"/>
    <property type="match status" value="1"/>
</dbReference>
<evidence type="ECO:0000313" key="3">
    <source>
        <dbReference type="EMBL" id="OEL21635.1"/>
    </source>
</evidence>
<reference evidence="3 4" key="1">
    <citation type="submission" date="2016-09" db="EMBL/GenBank/DDBJ databases">
        <title>The draft genome of Dichanthelium oligosanthes: A C3 panicoid grass species.</title>
        <authorList>
            <person name="Studer A.J."/>
            <person name="Schnable J.C."/>
            <person name="Brutnell T.P."/>
        </authorList>
    </citation>
    <scope>NUCLEOTIDE SEQUENCE [LARGE SCALE GENOMIC DNA]</scope>
    <source>
        <strain evidence="4">cv. Kellogg 1175</strain>
        <tissue evidence="3">Leaf</tissue>
    </source>
</reference>
<dbReference type="PANTHER" id="PTHR32141:SF168">
    <property type="entry name" value="OS12G0595200 PROTEIN"/>
    <property type="match status" value="1"/>
</dbReference>
<dbReference type="EMBL" id="LWDX02047497">
    <property type="protein sequence ID" value="OEL21635.1"/>
    <property type="molecule type" value="Genomic_DNA"/>
</dbReference>
<dbReference type="InterPro" id="IPR036047">
    <property type="entry name" value="F-box-like_dom_sf"/>
</dbReference>
<dbReference type="InterPro" id="IPR055411">
    <property type="entry name" value="LRR_FXL15/At3g58940/PEG3-like"/>
</dbReference>
<dbReference type="SUPFAM" id="SSF81383">
    <property type="entry name" value="F-box domain"/>
    <property type="match status" value="1"/>
</dbReference>
<feature type="domain" description="F-box/LRR-repeat protein 15/At3g58940/PEG3-like LRR" evidence="2">
    <location>
        <begin position="124"/>
        <end position="224"/>
    </location>
</feature>
<sequence>MAMLIARAKRSRRRRARDGGERAVDRISHLPDTVLGDIVSLLPTRHGARTQVLSSWWRHIWRCAPLNVDLQDHAVRHHVPAGEVTRILSAHPGPGRRFSIPDHYLGYHIPGHNPGCSDSVAETLDGWLRSPALDNLRELEFDYDLPNRQAEDDWFGWYSRLPRPRSPPHPPPPLPASVHRFSSTLLVASFGRCSLPDGDEDAAAAPVHLPVLRQLSLLDVTNSDFSSGISIYISGSLPPS</sequence>
<dbReference type="Proteomes" id="UP000095767">
    <property type="component" value="Unassembled WGS sequence"/>
</dbReference>
<dbReference type="AlphaFoldDB" id="A0A1E5V9E2"/>
<feature type="compositionally biased region" description="Basic residues" evidence="1">
    <location>
        <begin position="7"/>
        <end position="16"/>
    </location>
</feature>
<gene>
    <name evidence="3" type="ORF">BAE44_0017345</name>
</gene>